<dbReference type="NCBIfam" id="TIGR01907">
    <property type="entry name" value="casE_Cse3"/>
    <property type="match status" value="1"/>
</dbReference>
<keyword evidence="2" id="KW-1185">Reference proteome</keyword>
<dbReference type="InterPro" id="IPR010179">
    <property type="entry name" value="CRISPR-assoc_prot_Cse3"/>
</dbReference>
<dbReference type="Proteomes" id="UP000014184">
    <property type="component" value="Unassembled WGS sequence"/>
</dbReference>
<gene>
    <name evidence="1" type="ORF">TM51_08231</name>
</gene>
<dbReference type="SMART" id="SM01101">
    <property type="entry name" value="CRISPR_assoc"/>
    <property type="match status" value="1"/>
</dbReference>
<dbReference type="SUPFAM" id="SSF117987">
    <property type="entry name" value="CRISPR-associated protein"/>
    <property type="match status" value="2"/>
</dbReference>
<dbReference type="Pfam" id="PF08798">
    <property type="entry name" value="CRISPR_assoc"/>
    <property type="match status" value="1"/>
</dbReference>
<accession>A0A9P2T9U8</accession>
<reference evidence="1 2" key="1">
    <citation type="journal article" date="2013" name="Genome Announc.">
        <title>Draft Genome Sequence of the Lignocellulose Decomposer Thermobifida fusca Strain TM51.</title>
        <authorList>
            <person name="Toth A."/>
            <person name="Barna T."/>
            <person name="Nagy I."/>
            <person name="Horvath B."/>
            <person name="Nagy I."/>
            <person name="Tancsics A."/>
            <person name="Kriszt B."/>
            <person name="Baka E."/>
            <person name="Fekete C."/>
            <person name="Kukolya J."/>
        </authorList>
    </citation>
    <scope>NUCLEOTIDE SEQUENCE [LARGE SCALE GENOMIC DNA]</scope>
    <source>
        <strain evidence="1 2">TM51</strain>
    </source>
</reference>
<dbReference type="Gene3D" id="3.30.70.1210">
    <property type="entry name" value="Crispr-associated protein, domain 2"/>
    <property type="match status" value="1"/>
</dbReference>
<evidence type="ECO:0000313" key="2">
    <source>
        <dbReference type="Proteomes" id="UP000014184"/>
    </source>
</evidence>
<dbReference type="SMR" id="A0A9P2T9U8"/>
<dbReference type="EMBL" id="AOSG01000041">
    <property type="protein sequence ID" value="EOR71319.1"/>
    <property type="molecule type" value="Genomic_DNA"/>
</dbReference>
<evidence type="ECO:0000313" key="1">
    <source>
        <dbReference type="EMBL" id="EOR71319.1"/>
    </source>
</evidence>
<dbReference type="CDD" id="cd09727">
    <property type="entry name" value="Cas6_I-E"/>
    <property type="match status" value="1"/>
</dbReference>
<proteinExistence type="predicted"/>
<sequence length="232" mass="26282">MTWLTKIVPDLRYRQTRADFRTAGNLHRKLIRLSSDLGEERIANPRQQSGLLFRIEETRNELYLLVQSHSPLRVDRLGPGYHGVQMRNLDPFLARLDKGSRVRYRIVASPTKRLGRSENNTQRLGLKEPPKKPREYTWALRGAAAEEWWHSRAAANGLELLSTYAQTLDDVRDPGTADRSRKIRHPAVRFDGEAVISDVDAVRHAVLNGIGRGKSYGCGLLSLALIEEGEHG</sequence>
<comment type="caution">
    <text evidence="1">The sequence shown here is derived from an EMBL/GenBank/DDBJ whole genome shotgun (WGS) entry which is preliminary data.</text>
</comment>
<dbReference type="AlphaFoldDB" id="A0A9P2T9U8"/>
<name>A0A9P2T9U8_THEFU</name>
<organism evidence="1 2">
    <name type="scientific">Thermobifida fusca TM51</name>
    <dbReference type="NCBI Taxonomy" id="1169414"/>
    <lineage>
        <taxon>Bacteria</taxon>
        <taxon>Bacillati</taxon>
        <taxon>Actinomycetota</taxon>
        <taxon>Actinomycetes</taxon>
        <taxon>Streptosporangiales</taxon>
        <taxon>Nocardiopsidaceae</taxon>
        <taxon>Thermobifida</taxon>
    </lineage>
</organism>
<dbReference type="Gene3D" id="3.30.70.1200">
    <property type="entry name" value="Crispr-associated protein, domain 1"/>
    <property type="match status" value="1"/>
</dbReference>
<dbReference type="RefSeq" id="WP_011292016.1">
    <property type="nucleotide sequence ID" value="NZ_AOSG01000041.1"/>
</dbReference>
<protein>
    <submittedName>
        <fullName evidence="1">CRISPR-associated Cse3 family protein</fullName>
    </submittedName>
</protein>